<reference evidence="2 3" key="2">
    <citation type="journal article" date="2018" name="Int. J. Syst. Evol. Microbiol.">
        <title>Burkholderia insecticola sp. nov., a gut symbiotic bacterium of the bean bug Riptortus pedestris.</title>
        <authorList>
            <person name="Takeshita K."/>
            <person name="Tamaki H."/>
            <person name="Ohbayashi T."/>
            <person name="Meng X.-Y."/>
            <person name="Sone T."/>
            <person name="Mitani Y."/>
            <person name="Peeters C."/>
            <person name="Kikuchi Y."/>
            <person name="Vandamme P."/>
        </authorList>
    </citation>
    <scope>NUCLEOTIDE SEQUENCE [LARGE SCALE GENOMIC DNA]</scope>
    <source>
        <strain evidence="2">RPE64</strain>
        <plasmid evidence="2 3">p2</plasmid>
    </source>
</reference>
<proteinExistence type="predicted"/>
<dbReference type="EMBL" id="AP013062">
    <property type="protein sequence ID" value="BAO94131.1"/>
    <property type="molecule type" value="Genomic_DNA"/>
</dbReference>
<reference evidence="2 3" key="1">
    <citation type="journal article" date="2013" name="Genome Announc.">
        <title>Complete Genome Sequence of Burkholderia sp. Strain RPE64, Bacterial Symbiont of the Bean Bug Riptortus pedestris.</title>
        <authorList>
            <person name="Shibata T.F."/>
            <person name="Maeda T."/>
            <person name="Nikoh N."/>
            <person name="Yamaguchi K."/>
            <person name="Oshima K."/>
            <person name="Hattori M."/>
            <person name="Nishiyama T."/>
            <person name="Hasebe M."/>
            <person name="Fukatsu T."/>
            <person name="Kikuchi Y."/>
            <person name="Shigenobu S."/>
        </authorList>
    </citation>
    <scope>NUCLEOTIDE SEQUENCE [LARGE SCALE GENOMIC DNA]</scope>
    <source>
        <plasmid evidence="2 3">p2</plasmid>
    </source>
</reference>
<gene>
    <name evidence="2" type="ORF">BRPE64_ECDS02490</name>
</gene>
<feature type="compositionally biased region" description="Low complexity" evidence="1">
    <location>
        <begin position="25"/>
        <end position="35"/>
    </location>
</feature>
<feature type="region of interest" description="Disordered" evidence="1">
    <location>
        <begin position="1"/>
        <end position="51"/>
    </location>
</feature>
<feature type="compositionally biased region" description="Basic residues" evidence="1">
    <location>
        <begin position="10"/>
        <end position="21"/>
    </location>
</feature>
<keyword evidence="2" id="KW-0614">Plasmid</keyword>
<dbReference type="AlphaFoldDB" id="A0A060PKN5"/>
<keyword evidence="3" id="KW-1185">Reference proteome</keyword>
<organism evidence="2 3">
    <name type="scientific">Caballeronia insecticola</name>
    <dbReference type="NCBI Taxonomy" id="758793"/>
    <lineage>
        <taxon>Bacteria</taxon>
        <taxon>Pseudomonadati</taxon>
        <taxon>Pseudomonadota</taxon>
        <taxon>Betaproteobacteria</taxon>
        <taxon>Burkholderiales</taxon>
        <taxon>Burkholderiaceae</taxon>
        <taxon>Caballeronia</taxon>
    </lineage>
</organism>
<evidence type="ECO:0000313" key="2">
    <source>
        <dbReference type="EMBL" id="BAO94131.1"/>
    </source>
</evidence>
<protein>
    <submittedName>
        <fullName evidence="2">Uncharacterized protein</fullName>
    </submittedName>
</protein>
<accession>A0A060PKN5</accession>
<name>A0A060PKN5_9BURK</name>
<dbReference type="KEGG" id="buo:BRPE64_ECDS02490"/>
<evidence type="ECO:0000256" key="1">
    <source>
        <dbReference type="SAM" id="MobiDB-lite"/>
    </source>
</evidence>
<sequence length="68" mass="7621">MCSRSAATHRACRSHRSHRSCCCRGAPGASRAGPRASRRRAPSGGRWCPRHDPYRPRCRPCFLARDCP</sequence>
<dbReference type="Proteomes" id="UP000013966">
    <property type="component" value="Plasmid p2"/>
</dbReference>
<geneLocation type="plasmid" evidence="2 3">
    <name>p2</name>
</geneLocation>
<evidence type="ECO:0000313" key="3">
    <source>
        <dbReference type="Proteomes" id="UP000013966"/>
    </source>
</evidence>
<dbReference type="HOGENOM" id="CLU_2785866_0_0_4"/>